<sequence>MRSINDKQISVFLPESPPTETKKPPKSFLDRFKGKLVCTDPRFSVFKKAPPPPPVDATIDSYHDSLGSFGSSVYATVTLYKKVQTIDKPPSVEELQDFMTSSLEDVRDEFFIYDDTNRYTAEVRLHMTPLQIVLETRKMNSRITQKY</sequence>
<comment type="caution">
    <text evidence="2">The sequence shown here is derived from an EMBL/GenBank/DDBJ whole genome shotgun (WGS) entry which is preliminary data.</text>
</comment>
<evidence type="ECO:0000313" key="3">
    <source>
        <dbReference type="Proteomes" id="UP000253472"/>
    </source>
</evidence>
<organism evidence="2 3">
    <name type="scientific">Candida viswanathii</name>
    <dbReference type="NCBI Taxonomy" id="5486"/>
    <lineage>
        <taxon>Eukaryota</taxon>
        <taxon>Fungi</taxon>
        <taxon>Dikarya</taxon>
        <taxon>Ascomycota</taxon>
        <taxon>Saccharomycotina</taxon>
        <taxon>Pichiomycetes</taxon>
        <taxon>Debaryomycetaceae</taxon>
        <taxon>Candida/Lodderomyces clade</taxon>
        <taxon>Candida</taxon>
    </lineage>
</organism>
<dbReference type="EMBL" id="QLNQ01000020">
    <property type="protein sequence ID" value="RCK65527.1"/>
    <property type="molecule type" value="Genomic_DNA"/>
</dbReference>
<evidence type="ECO:0000313" key="2">
    <source>
        <dbReference type="EMBL" id="RCK65527.1"/>
    </source>
</evidence>
<name>A0A367YID5_9ASCO</name>
<proteinExistence type="predicted"/>
<evidence type="ECO:0000256" key="1">
    <source>
        <dbReference type="SAM" id="MobiDB-lite"/>
    </source>
</evidence>
<gene>
    <name evidence="2" type="ORF">Cantr_01430</name>
</gene>
<accession>A0A367YID5</accession>
<dbReference type="Proteomes" id="UP000253472">
    <property type="component" value="Unassembled WGS sequence"/>
</dbReference>
<feature type="region of interest" description="Disordered" evidence="1">
    <location>
        <begin position="1"/>
        <end position="25"/>
    </location>
</feature>
<dbReference type="AlphaFoldDB" id="A0A367YID5"/>
<keyword evidence="3" id="KW-1185">Reference proteome</keyword>
<dbReference type="OrthoDB" id="10437492at2759"/>
<reference evidence="2 3" key="1">
    <citation type="submission" date="2018-06" db="EMBL/GenBank/DDBJ databases">
        <title>Whole genome sequencing of Candida tropicalis (genome annotated by CSBL at Korea University).</title>
        <authorList>
            <person name="Ahn J."/>
        </authorList>
    </citation>
    <scope>NUCLEOTIDE SEQUENCE [LARGE SCALE GENOMIC DNA]</scope>
    <source>
        <strain evidence="2 3">ATCC 20962</strain>
    </source>
</reference>
<protein>
    <submittedName>
        <fullName evidence="2">Uncharacterized protein</fullName>
    </submittedName>
</protein>